<dbReference type="PANTHER" id="PTHR11384">
    <property type="entry name" value="ATP-BINDING CASSETTE, SUB-FAMILY D MEMBER"/>
    <property type="match status" value="1"/>
</dbReference>
<feature type="transmembrane region" description="Helical" evidence="6">
    <location>
        <begin position="225"/>
        <end position="250"/>
    </location>
</feature>
<feature type="transmembrane region" description="Helical" evidence="6">
    <location>
        <begin position="352"/>
        <end position="372"/>
    </location>
</feature>
<dbReference type="EMBL" id="SMBI01000010">
    <property type="protein sequence ID" value="TCU21491.1"/>
    <property type="molecule type" value="Genomic_DNA"/>
</dbReference>
<evidence type="ECO:0000313" key="8">
    <source>
        <dbReference type="Proteomes" id="UP000295021"/>
    </source>
</evidence>
<dbReference type="GO" id="GO:1904680">
    <property type="term" value="F:peptide transmembrane transporter activity"/>
    <property type="evidence" value="ECO:0007669"/>
    <property type="project" value="InterPro"/>
</dbReference>
<evidence type="ECO:0000256" key="1">
    <source>
        <dbReference type="ARBA" id="ARBA00004651"/>
    </source>
</evidence>
<dbReference type="GO" id="GO:0005886">
    <property type="term" value="C:plasma membrane"/>
    <property type="evidence" value="ECO:0007669"/>
    <property type="project" value="UniProtKB-SubCell"/>
</dbReference>
<name>A0AAX2QHP8_9HYPH</name>
<evidence type="ECO:0000256" key="3">
    <source>
        <dbReference type="ARBA" id="ARBA00022692"/>
    </source>
</evidence>
<keyword evidence="2" id="KW-0813">Transport</keyword>
<organism evidence="7 8">
    <name type="scientific">Rhizobium laguerreae</name>
    <dbReference type="NCBI Taxonomy" id="1076926"/>
    <lineage>
        <taxon>Bacteria</taxon>
        <taxon>Pseudomonadati</taxon>
        <taxon>Pseudomonadota</taxon>
        <taxon>Alphaproteobacteria</taxon>
        <taxon>Hyphomicrobiales</taxon>
        <taxon>Rhizobiaceae</taxon>
        <taxon>Rhizobium/Agrobacterium group</taxon>
        <taxon>Rhizobium</taxon>
    </lineage>
</organism>
<dbReference type="InterPro" id="IPR009248">
    <property type="entry name" value="SbmA_BacA"/>
</dbReference>
<evidence type="ECO:0000256" key="2">
    <source>
        <dbReference type="ARBA" id="ARBA00022448"/>
    </source>
</evidence>
<keyword evidence="4 6" id="KW-1133">Transmembrane helix</keyword>
<evidence type="ECO:0000256" key="6">
    <source>
        <dbReference type="SAM" id="Phobius"/>
    </source>
</evidence>
<dbReference type="InterPro" id="IPR036640">
    <property type="entry name" value="ABC1_TM_sf"/>
</dbReference>
<feature type="transmembrane region" description="Helical" evidence="6">
    <location>
        <begin position="32"/>
        <end position="57"/>
    </location>
</feature>
<feature type="transmembrane region" description="Helical" evidence="6">
    <location>
        <begin position="262"/>
        <end position="283"/>
    </location>
</feature>
<evidence type="ECO:0000256" key="5">
    <source>
        <dbReference type="ARBA" id="ARBA00023136"/>
    </source>
</evidence>
<evidence type="ECO:0000256" key="4">
    <source>
        <dbReference type="ARBA" id="ARBA00022989"/>
    </source>
</evidence>
<feature type="transmembrane region" description="Helical" evidence="6">
    <location>
        <begin position="157"/>
        <end position="178"/>
    </location>
</feature>
<sequence>MFDELPRLTVQESKLPVFHSFFPQPKAFFTSLVIWTLAAIFGWYFFAAGLGASLGFASVPEEQQPIDLSFFLLPENVWFYGYFLLSAVIFCGAWHLKARNHPWKIWSIWGSALIIFVTYFGVQISVVINNWRRPFGDLLQNALSKQPGISVDNFYSLMWVFCQIAFLSMFVSIMTDFFTSHYIFRWRTAMNNFYMSKWEKLRHIEGASQRVQEDTMRFSSTLEGLGISLINSVMTLVVFLPILLALSHYVTELPFIGPVANSLFWLALFWSAFGTLLLAIAGVKLPGLNFRNQRVEAAYRKELVYGEDHAERAEPLTVRELFGNVRRNYYRMYFHYMYFNVARYFYIQADALFVVFMLVPTIVAGTITYGIFQQISTAFGQVSNSFQYLVNSWTTIIELLSIHKRLKAFEAAIDDEPLPEIDQRYLERETGVVHADG</sequence>
<keyword evidence="5 6" id="KW-0472">Membrane</keyword>
<accession>A0AAX2QHP8</accession>
<dbReference type="Proteomes" id="UP000295021">
    <property type="component" value="Unassembled WGS sequence"/>
</dbReference>
<dbReference type="PANTHER" id="PTHR11384:SF59">
    <property type="entry name" value="LYSOSOMAL COBALAMIN TRANSPORTER ABCD4"/>
    <property type="match status" value="1"/>
</dbReference>
<protein>
    <submittedName>
        <fullName evidence="7">Peptide/bleomycin uptake transporter</fullName>
    </submittedName>
</protein>
<comment type="caution">
    <text evidence="7">The sequence shown here is derived from an EMBL/GenBank/DDBJ whole genome shotgun (WGS) entry which is preliminary data.</text>
</comment>
<dbReference type="NCBIfam" id="NF008306">
    <property type="entry name" value="PRK11098.1"/>
    <property type="match status" value="1"/>
</dbReference>
<feature type="transmembrane region" description="Helical" evidence="6">
    <location>
        <begin position="108"/>
        <end position="128"/>
    </location>
</feature>
<dbReference type="Pfam" id="PF05992">
    <property type="entry name" value="SbmA_BacA"/>
    <property type="match status" value="1"/>
</dbReference>
<evidence type="ECO:0000313" key="7">
    <source>
        <dbReference type="EMBL" id="TCU21491.1"/>
    </source>
</evidence>
<dbReference type="InterPro" id="IPR050835">
    <property type="entry name" value="ABC_transporter_sub-D"/>
</dbReference>
<dbReference type="GO" id="GO:0015833">
    <property type="term" value="P:peptide transport"/>
    <property type="evidence" value="ECO:0007669"/>
    <property type="project" value="InterPro"/>
</dbReference>
<dbReference type="AlphaFoldDB" id="A0AAX2QHP8"/>
<dbReference type="GO" id="GO:0005524">
    <property type="term" value="F:ATP binding"/>
    <property type="evidence" value="ECO:0007669"/>
    <property type="project" value="InterPro"/>
</dbReference>
<comment type="subcellular location">
    <subcellularLocation>
        <location evidence="1">Cell membrane</location>
        <topology evidence="1">Multi-pass membrane protein</topology>
    </subcellularLocation>
</comment>
<dbReference type="SUPFAM" id="SSF90123">
    <property type="entry name" value="ABC transporter transmembrane region"/>
    <property type="match status" value="1"/>
</dbReference>
<keyword evidence="3 6" id="KW-0812">Transmembrane</keyword>
<proteinExistence type="predicted"/>
<reference evidence="7 8" key="1">
    <citation type="submission" date="2019-03" db="EMBL/GenBank/DDBJ databases">
        <title>Genomic Encyclopedia of Type Strains, Phase IV (KMG-V): Genome sequencing to study the core and pangenomes of soil and plant-associated prokaryotes.</title>
        <authorList>
            <person name="Whitman W."/>
        </authorList>
    </citation>
    <scope>NUCLEOTIDE SEQUENCE [LARGE SCALE GENOMIC DNA]</scope>
    <source>
        <strain evidence="7 8">FB403</strain>
    </source>
</reference>
<gene>
    <name evidence="7" type="ORF">EV131_11077</name>
</gene>
<feature type="transmembrane region" description="Helical" evidence="6">
    <location>
        <begin position="77"/>
        <end position="96"/>
    </location>
</feature>